<evidence type="ECO:0000256" key="3">
    <source>
        <dbReference type="ARBA" id="ARBA00022475"/>
    </source>
</evidence>
<evidence type="ECO:0000256" key="4">
    <source>
        <dbReference type="ARBA" id="ARBA00022692"/>
    </source>
</evidence>
<keyword evidence="4 9" id="KW-0812">Transmembrane</keyword>
<evidence type="ECO:0000256" key="9">
    <source>
        <dbReference type="HAMAP-Rule" id="MF_00237"/>
    </source>
</evidence>
<keyword evidence="7 9" id="KW-0811">Translocation</keyword>
<dbReference type="Pfam" id="PF02416">
    <property type="entry name" value="TatA_B_E"/>
    <property type="match status" value="1"/>
</dbReference>
<gene>
    <name evidence="9 12" type="primary">tatB</name>
    <name evidence="12" type="ORF">FLL46_05430</name>
</gene>
<dbReference type="GO" id="GO:0033281">
    <property type="term" value="C:TAT protein transport complex"/>
    <property type="evidence" value="ECO:0007669"/>
    <property type="project" value="UniProtKB-UniRule"/>
</dbReference>
<proteinExistence type="inferred from homology"/>
<keyword evidence="5 9" id="KW-0653">Protein transport</keyword>
<comment type="subcellular location">
    <subcellularLocation>
        <location evidence="9">Cell membrane</location>
        <topology evidence="9">Single-pass membrane protein</topology>
    </subcellularLocation>
    <subcellularLocation>
        <location evidence="1">Membrane</location>
        <topology evidence="1">Single-pass membrane protein</topology>
    </subcellularLocation>
</comment>
<sequence length="118" mass="13373">MFDIGFLELFIIGVIALIVLGPERLPKAARTVGLWVGKAKQSFNSIKQEIDRELKVQELQQQLEEQKAKLEEQVELKSLKEELSETQNTINNISDNFSSSLDDKTAEAEKEKKLPSND</sequence>
<evidence type="ECO:0000313" key="12">
    <source>
        <dbReference type="EMBL" id="TQV88973.1"/>
    </source>
</evidence>
<dbReference type="Gene3D" id="1.20.5.3310">
    <property type="match status" value="1"/>
</dbReference>
<keyword evidence="8 9" id="KW-0472">Membrane</keyword>
<dbReference type="NCBIfam" id="TIGR01410">
    <property type="entry name" value="tatB"/>
    <property type="match status" value="1"/>
</dbReference>
<reference evidence="12 13" key="1">
    <citation type="submission" date="2019-07" db="EMBL/GenBank/DDBJ databases">
        <title>Draft genome for Aliikangiella sp. M105.</title>
        <authorList>
            <person name="Wang G."/>
        </authorList>
    </citation>
    <scope>NUCLEOTIDE SEQUENCE [LARGE SCALE GENOMIC DNA]</scope>
    <source>
        <strain evidence="12 13">M105</strain>
    </source>
</reference>
<dbReference type="PRINTS" id="PR01506">
    <property type="entry name" value="TATBPROTEIN"/>
</dbReference>
<dbReference type="HAMAP" id="MF_00237">
    <property type="entry name" value="TatB"/>
    <property type="match status" value="1"/>
</dbReference>
<comment type="caution">
    <text evidence="12">The sequence shown here is derived from an EMBL/GenBank/DDBJ whole genome shotgun (WGS) entry which is preliminary data.</text>
</comment>
<evidence type="ECO:0000256" key="11">
    <source>
        <dbReference type="SAM" id="Phobius"/>
    </source>
</evidence>
<name>A0A545UHT4_9GAMM</name>
<feature type="transmembrane region" description="Helical" evidence="11">
    <location>
        <begin position="6"/>
        <end position="22"/>
    </location>
</feature>
<evidence type="ECO:0000256" key="7">
    <source>
        <dbReference type="ARBA" id="ARBA00023010"/>
    </source>
</evidence>
<evidence type="ECO:0000313" key="13">
    <source>
        <dbReference type="Proteomes" id="UP000315439"/>
    </source>
</evidence>
<dbReference type="AlphaFoldDB" id="A0A545UHT4"/>
<evidence type="ECO:0000256" key="8">
    <source>
        <dbReference type="ARBA" id="ARBA00023136"/>
    </source>
</evidence>
<comment type="function">
    <text evidence="9">Part of the twin-arginine translocation (Tat) system that transports large folded proteins containing a characteristic twin-arginine motif in their signal peptide across membranes. Together with TatC, TatB is part of a receptor directly interacting with Tat signal peptides. TatB may form an oligomeric binding site that transiently accommodates folded Tat precursor proteins before their translocation.</text>
</comment>
<keyword evidence="6 9" id="KW-1133">Transmembrane helix</keyword>
<dbReference type="OrthoDB" id="9816005at2"/>
<protein>
    <recommendedName>
        <fullName evidence="9">Sec-independent protein translocase protein TatB</fullName>
    </recommendedName>
</protein>
<feature type="region of interest" description="Disordered" evidence="10">
    <location>
        <begin position="90"/>
        <end position="118"/>
    </location>
</feature>
<comment type="subunit">
    <text evidence="9">The Tat system comprises two distinct complexes: a TatABC complex, containing multiple copies of TatA, TatB and TatC subunits, and a separate TatA complex, containing only TatA subunits. Substrates initially bind to the TatABC complex, which probably triggers association of the separate TatA complex to form the active translocon.</text>
</comment>
<keyword evidence="13" id="KW-1185">Reference proteome</keyword>
<dbReference type="PANTHER" id="PTHR33162">
    <property type="entry name" value="SEC-INDEPENDENT PROTEIN TRANSLOCASE PROTEIN TATA, CHLOROPLASTIC"/>
    <property type="match status" value="1"/>
</dbReference>
<comment type="similarity">
    <text evidence="9">Belongs to the TatB family.</text>
</comment>
<dbReference type="GO" id="GO:0008320">
    <property type="term" value="F:protein transmembrane transporter activity"/>
    <property type="evidence" value="ECO:0007669"/>
    <property type="project" value="UniProtKB-UniRule"/>
</dbReference>
<dbReference type="InterPro" id="IPR003369">
    <property type="entry name" value="TatA/B/E"/>
</dbReference>
<evidence type="ECO:0000256" key="5">
    <source>
        <dbReference type="ARBA" id="ARBA00022927"/>
    </source>
</evidence>
<keyword evidence="3 9" id="KW-1003">Cell membrane</keyword>
<dbReference type="PANTHER" id="PTHR33162:SF1">
    <property type="entry name" value="SEC-INDEPENDENT PROTEIN TRANSLOCASE PROTEIN TATA, CHLOROPLASTIC"/>
    <property type="match status" value="1"/>
</dbReference>
<feature type="compositionally biased region" description="Basic and acidic residues" evidence="10">
    <location>
        <begin position="101"/>
        <end position="118"/>
    </location>
</feature>
<dbReference type="Proteomes" id="UP000315439">
    <property type="component" value="Unassembled WGS sequence"/>
</dbReference>
<feature type="compositionally biased region" description="Polar residues" evidence="10">
    <location>
        <begin position="90"/>
        <end position="100"/>
    </location>
</feature>
<evidence type="ECO:0000256" key="2">
    <source>
        <dbReference type="ARBA" id="ARBA00022448"/>
    </source>
</evidence>
<organism evidence="12 13">
    <name type="scientific">Aliikangiella coralliicola</name>
    <dbReference type="NCBI Taxonomy" id="2592383"/>
    <lineage>
        <taxon>Bacteria</taxon>
        <taxon>Pseudomonadati</taxon>
        <taxon>Pseudomonadota</taxon>
        <taxon>Gammaproteobacteria</taxon>
        <taxon>Oceanospirillales</taxon>
        <taxon>Pleioneaceae</taxon>
        <taxon>Aliikangiella</taxon>
    </lineage>
</organism>
<dbReference type="EMBL" id="VIKS01000003">
    <property type="protein sequence ID" value="TQV88973.1"/>
    <property type="molecule type" value="Genomic_DNA"/>
</dbReference>
<dbReference type="InterPro" id="IPR018448">
    <property type="entry name" value="TatB"/>
</dbReference>
<evidence type="ECO:0000256" key="6">
    <source>
        <dbReference type="ARBA" id="ARBA00022989"/>
    </source>
</evidence>
<dbReference type="RefSeq" id="WP_142892458.1">
    <property type="nucleotide sequence ID" value="NZ_ML660161.1"/>
</dbReference>
<keyword evidence="2 9" id="KW-0813">Transport</keyword>
<accession>A0A545UHT4</accession>
<evidence type="ECO:0000256" key="1">
    <source>
        <dbReference type="ARBA" id="ARBA00004167"/>
    </source>
</evidence>
<evidence type="ECO:0000256" key="10">
    <source>
        <dbReference type="SAM" id="MobiDB-lite"/>
    </source>
</evidence>
<dbReference type="GO" id="GO:0043953">
    <property type="term" value="P:protein transport by the Tat complex"/>
    <property type="evidence" value="ECO:0007669"/>
    <property type="project" value="UniProtKB-UniRule"/>
</dbReference>